<dbReference type="CDD" id="cd17919">
    <property type="entry name" value="DEXHc_Snf"/>
    <property type="match status" value="1"/>
</dbReference>
<gene>
    <name evidence="7" type="ORF">BJX67DRAFT_385719</name>
</gene>
<dbReference type="InterPro" id="IPR013083">
    <property type="entry name" value="Znf_RING/FYVE/PHD"/>
</dbReference>
<sequence length="926" mass="104910">MDSKYILSDSDSESSVPSSPRSFVHTPPLSPTTWPDSALTTPESSGPSYIHASRQILAPPNSRNLFLEPEPPKTQKEYLPDIRKRRSVFFATAKKAIEPLIGKDLAERLTVTAAFQDSQMKPHVLLNWQPKGLRAILKPYQLQGLSWLLYLKNNGMGGILGDDMGLGKTLQTLSLFQYMKDCAPYRDHKFLVVCPLSVLSTWLSEIGKWTTRLNPMAYHGSTEGRERLRERFRKGINQLIDIVVTSYETLCSDMFFFRAQLWTYIVLDEGHRIKNSQAKRTQGVYKLQSENKLVLTGTPIQNDLTELWSILHWLYPEVFVASTAQKFEEAFSLTDGKFDSGFLHDVSQFLNLIMLRRTKNSPEVAALSIPEKREIILSVPLTDIQLAWYYKILTGEEKSSLLSQSGDAVNRDDQPLLSPGSTQKIENLIDLAMDEWETGGVARSKKNNRITNNILMELRKCSIHPYLISDAMPDEYDVGEHVVETSGKYIVLRAMIHQFVAIEEKKVLIFSGFDQALNLCEDLLQLEKAHKPFRHLRLDGGTSSAWRNLSIFLFQSDPRYMVFLLSIRAGGEGLNLVGSSTVIFLDDDWNPQVMRQAESRVHRIGQTQPVQIFRLHARGTVEEQMRRRLSKKAYVADRVMEKPKGNSIDTPIDLDASDDQETPVKSRRVVSSDAQAAKELARSDFYGIMKACALDETSVQEMSQAEKRAWLERAERVKTDIFNGQKIDTSSRSFSVYEDTILNISKANRRIGKSRVVMVGEWEVSKDSLELAAKLKSPTSMKPKSKKNHEKVNEATCFLCRRPNPQECETCTRSFHGSCLDAQDDLHYTAKRSTIVCPHHHCCECGKPASQVGRLLFACLLCPKAYCENCLDWIGAKFVGDNPEAERRGYFTSLAFYVECAACRSVAKKRELDGIDLGTRKRLKRG</sequence>
<proteinExistence type="predicted"/>
<keyword evidence="8" id="KW-1185">Reference proteome</keyword>
<evidence type="ECO:0000313" key="8">
    <source>
        <dbReference type="Proteomes" id="UP001610432"/>
    </source>
</evidence>
<name>A0ABR4LG31_9EURO</name>
<dbReference type="PANTHER" id="PTHR10799">
    <property type="entry name" value="SNF2/RAD54 HELICASE FAMILY"/>
    <property type="match status" value="1"/>
</dbReference>
<dbReference type="CDD" id="cd18793">
    <property type="entry name" value="SF2_C_SNF"/>
    <property type="match status" value="1"/>
</dbReference>
<feature type="region of interest" description="Disordered" evidence="4">
    <location>
        <begin position="1"/>
        <end position="49"/>
    </location>
</feature>
<reference evidence="7 8" key="1">
    <citation type="submission" date="2024-07" db="EMBL/GenBank/DDBJ databases">
        <title>Section-level genome sequencing and comparative genomics of Aspergillus sections Usti and Cavernicolus.</title>
        <authorList>
            <consortium name="Lawrence Berkeley National Laboratory"/>
            <person name="Nybo J.L."/>
            <person name="Vesth T.C."/>
            <person name="Theobald S."/>
            <person name="Frisvad J.C."/>
            <person name="Larsen T.O."/>
            <person name="Kjaerboelling I."/>
            <person name="Rothschild-Mancinelli K."/>
            <person name="Lyhne E.K."/>
            <person name="Kogle M.E."/>
            <person name="Barry K."/>
            <person name="Clum A."/>
            <person name="Na H."/>
            <person name="Ledsgaard L."/>
            <person name="Lin J."/>
            <person name="Lipzen A."/>
            <person name="Kuo A."/>
            <person name="Riley R."/>
            <person name="Mondo S."/>
            <person name="Labutti K."/>
            <person name="Haridas S."/>
            <person name="Pangalinan J."/>
            <person name="Salamov A.A."/>
            <person name="Simmons B.A."/>
            <person name="Magnuson J.K."/>
            <person name="Chen J."/>
            <person name="Drula E."/>
            <person name="Henrissat B."/>
            <person name="Wiebenga A."/>
            <person name="Lubbers R.J."/>
            <person name="Gomes A.C."/>
            <person name="Macurrencykelacurrency M.R."/>
            <person name="Stajich J."/>
            <person name="Grigoriev I.V."/>
            <person name="Mortensen U.H."/>
            <person name="De Vries R.P."/>
            <person name="Baker S.E."/>
            <person name="Andersen M.R."/>
        </authorList>
    </citation>
    <scope>NUCLEOTIDE SEQUENCE [LARGE SCALE GENOMIC DNA]</scope>
    <source>
        <strain evidence="7 8">CBS 449.75</strain>
    </source>
</reference>
<dbReference type="CDD" id="cd15489">
    <property type="entry name" value="PHD_SF"/>
    <property type="match status" value="1"/>
</dbReference>
<dbReference type="GeneID" id="98148991"/>
<evidence type="ECO:0000259" key="5">
    <source>
        <dbReference type="PROSITE" id="PS51192"/>
    </source>
</evidence>
<comment type="caution">
    <text evidence="7">The sequence shown here is derived from an EMBL/GenBank/DDBJ whole genome shotgun (WGS) entry which is preliminary data.</text>
</comment>
<dbReference type="Proteomes" id="UP001610432">
    <property type="component" value="Unassembled WGS sequence"/>
</dbReference>
<dbReference type="PROSITE" id="PS51194">
    <property type="entry name" value="HELICASE_CTER"/>
    <property type="match status" value="1"/>
</dbReference>
<dbReference type="InterPro" id="IPR049730">
    <property type="entry name" value="SNF2/RAD54-like_C"/>
</dbReference>
<dbReference type="SMART" id="SM00487">
    <property type="entry name" value="DEXDc"/>
    <property type="match status" value="1"/>
</dbReference>
<feature type="compositionally biased region" description="Low complexity" evidence="4">
    <location>
        <begin position="13"/>
        <end position="22"/>
    </location>
</feature>
<dbReference type="InterPro" id="IPR011011">
    <property type="entry name" value="Znf_FYVE_PHD"/>
</dbReference>
<dbReference type="Gene3D" id="3.40.50.10810">
    <property type="entry name" value="Tandem AAA-ATPase domain"/>
    <property type="match status" value="1"/>
</dbReference>
<dbReference type="InterPro" id="IPR038718">
    <property type="entry name" value="SNF2-like_sf"/>
</dbReference>
<evidence type="ECO:0000256" key="4">
    <source>
        <dbReference type="SAM" id="MobiDB-lite"/>
    </source>
</evidence>
<feature type="domain" description="Helicase ATP-binding" evidence="5">
    <location>
        <begin position="149"/>
        <end position="317"/>
    </location>
</feature>
<dbReference type="Pfam" id="PF00176">
    <property type="entry name" value="SNF2-rel_dom"/>
    <property type="match status" value="1"/>
</dbReference>
<dbReference type="Gene3D" id="3.30.40.10">
    <property type="entry name" value="Zinc/RING finger domain, C3HC4 (zinc finger)"/>
    <property type="match status" value="1"/>
</dbReference>
<dbReference type="InterPro" id="IPR000330">
    <property type="entry name" value="SNF2_N"/>
</dbReference>
<dbReference type="InterPro" id="IPR001650">
    <property type="entry name" value="Helicase_C-like"/>
</dbReference>
<dbReference type="EMBL" id="JBFXLQ010000069">
    <property type="protein sequence ID" value="KAL2862347.1"/>
    <property type="molecule type" value="Genomic_DNA"/>
</dbReference>
<dbReference type="PROSITE" id="PS51192">
    <property type="entry name" value="HELICASE_ATP_BIND_1"/>
    <property type="match status" value="1"/>
</dbReference>
<evidence type="ECO:0000256" key="3">
    <source>
        <dbReference type="ARBA" id="ARBA00022840"/>
    </source>
</evidence>
<dbReference type="SMART" id="SM00490">
    <property type="entry name" value="HELICc"/>
    <property type="match status" value="1"/>
</dbReference>
<evidence type="ECO:0000259" key="6">
    <source>
        <dbReference type="PROSITE" id="PS51194"/>
    </source>
</evidence>
<keyword evidence="2" id="KW-0378">Hydrolase</keyword>
<feature type="compositionally biased region" description="Polar residues" evidence="4">
    <location>
        <begin position="31"/>
        <end position="47"/>
    </location>
</feature>
<keyword evidence="1" id="KW-0547">Nucleotide-binding</keyword>
<accession>A0ABR4LG31</accession>
<dbReference type="SUPFAM" id="SSF52540">
    <property type="entry name" value="P-loop containing nucleoside triphosphate hydrolases"/>
    <property type="match status" value="2"/>
</dbReference>
<dbReference type="InterPro" id="IPR014001">
    <property type="entry name" value="Helicase_ATP-bd"/>
</dbReference>
<dbReference type="RefSeq" id="XP_070881326.1">
    <property type="nucleotide sequence ID" value="XM_071033919.1"/>
</dbReference>
<feature type="domain" description="Helicase C-terminal" evidence="6">
    <location>
        <begin position="494"/>
        <end position="656"/>
    </location>
</feature>
<protein>
    <submittedName>
        <fullName evidence="7">SNF2 family N-terminal domain-containing protein</fullName>
    </submittedName>
</protein>
<keyword evidence="3" id="KW-0067">ATP-binding</keyword>
<evidence type="ECO:0000313" key="7">
    <source>
        <dbReference type="EMBL" id="KAL2862347.1"/>
    </source>
</evidence>
<dbReference type="Gene3D" id="3.40.50.300">
    <property type="entry name" value="P-loop containing nucleotide triphosphate hydrolases"/>
    <property type="match status" value="1"/>
</dbReference>
<organism evidence="7 8">
    <name type="scientific">Aspergillus lucknowensis</name>
    <dbReference type="NCBI Taxonomy" id="176173"/>
    <lineage>
        <taxon>Eukaryota</taxon>
        <taxon>Fungi</taxon>
        <taxon>Dikarya</taxon>
        <taxon>Ascomycota</taxon>
        <taxon>Pezizomycotina</taxon>
        <taxon>Eurotiomycetes</taxon>
        <taxon>Eurotiomycetidae</taxon>
        <taxon>Eurotiales</taxon>
        <taxon>Aspergillaceae</taxon>
        <taxon>Aspergillus</taxon>
        <taxon>Aspergillus subgen. Nidulantes</taxon>
    </lineage>
</organism>
<dbReference type="InterPro" id="IPR027417">
    <property type="entry name" value="P-loop_NTPase"/>
</dbReference>
<evidence type="ECO:0000256" key="1">
    <source>
        <dbReference type="ARBA" id="ARBA00022741"/>
    </source>
</evidence>
<evidence type="ECO:0000256" key="2">
    <source>
        <dbReference type="ARBA" id="ARBA00022801"/>
    </source>
</evidence>
<dbReference type="Pfam" id="PF00271">
    <property type="entry name" value="Helicase_C"/>
    <property type="match status" value="1"/>
</dbReference>
<dbReference type="SUPFAM" id="SSF57903">
    <property type="entry name" value="FYVE/PHD zinc finger"/>
    <property type="match status" value="1"/>
</dbReference>